<protein>
    <submittedName>
        <fullName evidence="3">Unannotated protein</fullName>
    </submittedName>
</protein>
<proteinExistence type="predicted"/>
<feature type="domain" description="HNH nuclease" evidence="1">
    <location>
        <begin position="174"/>
        <end position="231"/>
    </location>
</feature>
<name>A0A6J6LY54_9ZZZZ</name>
<accession>A0A6J6LY54</accession>
<evidence type="ECO:0000313" key="2">
    <source>
        <dbReference type="EMBL" id="CAB4566450.1"/>
    </source>
</evidence>
<dbReference type="CDD" id="cd00085">
    <property type="entry name" value="HNHc"/>
    <property type="match status" value="1"/>
</dbReference>
<dbReference type="AlphaFoldDB" id="A0A6J6LY54"/>
<dbReference type="NCBIfam" id="NF045808">
    <property type="entry name" value="PT-DNA_restrict"/>
    <property type="match status" value="1"/>
</dbReference>
<sequence length="300" mass="33546">MAQMTKEELFKQLASLRKANFAGGGRSPYKPLLVLWVLGQLKNTATNTFVYADVEQEISQLIDEFSPVSNNRYRAEMPFFHLERELWELSGNGEIGPKRSILRRNNATATLKSEIVSLLTSEPGLIEETARFLVETHFTESYVEPIFSAVGLDAGVIQFSSFAVSVDQKKRDPKFRSAVLIAWRKQCAMCGYDGELANSTVGIEAAHVKWFSQGGPDELENGMALCGLHHSLFDLGVLGISQTHRILVTDGFIGKSEASKRLVYDLHDTELREPAPNKPMPSLDFIGWHRTEVFRHDVAS</sequence>
<dbReference type="InterPro" id="IPR058813">
    <property type="entry name" value="DNA-SBD_ScoMcrA"/>
</dbReference>
<dbReference type="InterPro" id="IPR003615">
    <property type="entry name" value="HNH_nuc"/>
</dbReference>
<organism evidence="3">
    <name type="scientific">freshwater metagenome</name>
    <dbReference type="NCBI Taxonomy" id="449393"/>
    <lineage>
        <taxon>unclassified sequences</taxon>
        <taxon>metagenomes</taxon>
        <taxon>ecological metagenomes</taxon>
    </lineage>
</organism>
<evidence type="ECO:0000259" key="1">
    <source>
        <dbReference type="SMART" id="SM00507"/>
    </source>
</evidence>
<dbReference type="Pfam" id="PF13391">
    <property type="entry name" value="HNH_2"/>
    <property type="match status" value="1"/>
</dbReference>
<reference evidence="3" key="1">
    <citation type="submission" date="2020-05" db="EMBL/GenBank/DDBJ databases">
        <authorList>
            <person name="Chiriac C."/>
            <person name="Salcher M."/>
            <person name="Ghai R."/>
            <person name="Kavagutti S V."/>
        </authorList>
    </citation>
    <scope>NUCLEOTIDE SEQUENCE</scope>
</reference>
<dbReference type="EMBL" id="CAEZWE010000105">
    <property type="protein sequence ID" value="CAB4665839.1"/>
    <property type="molecule type" value="Genomic_DNA"/>
</dbReference>
<dbReference type="SMART" id="SM00507">
    <property type="entry name" value="HNHc"/>
    <property type="match status" value="1"/>
</dbReference>
<gene>
    <name evidence="2" type="ORF">UFOPK1704_00215</name>
    <name evidence="3" type="ORF">UFOPK2169_01703</name>
</gene>
<dbReference type="EMBL" id="CAEZTQ010000023">
    <property type="protein sequence ID" value="CAB4566450.1"/>
    <property type="molecule type" value="Genomic_DNA"/>
</dbReference>
<evidence type="ECO:0000313" key="3">
    <source>
        <dbReference type="EMBL" id="CAB4665839.1"/>
    </source>
</evidence>
<dbReference type="PIRSF" id="PIRSF030850">
    <property type="entry name" value="UCP030850"/>
    <property type="match status" value="1"/>
</dbReference>
<dbReference type="InterPro" id="IPR011396">
    <property type="entry name" value="PT_DNA_restrict"/>
</dbReference>
<dbReference type="Pfam" id="PF26340">
    <property type="entry name" value="DNA-SBD_ScoMcrA"/>
    <property type="match status" value="1"/>
</dbReference>